<evidence type="ECO:0000313" key="3">
    <source>
        <dbReference type="EMBL" id="KAG7086018.1"/>
    </source>
</evidence>
<comment type="caution">
    <text evidence="3">The sequence shown here is derived from an EMBL/GenBank/DDBJ whole genome shotgun (WGS) entry which is preliminary data.</text>
</comment>
<dbReference type="InterPro" id="IPR040976">
    <property type="entry name" value="Pkinase_fungal"/>
</dbReference>
<dbReference type="GeneID" id="66072616"/>
<dbReference type="Proteomes" id="UP001049176">
    <property type="component" value="Chromosome 11"/>
</dbReference>
<feature type="compositionally biased region" description="Basic and acidic residues" evidence="1">
    <location>
        <begin position="175"/>
        <end position="194"/>
    </location>
</feature>
<dbReference type="AlphaFoldDB" id="A0A9P7RMR9"/>
<name>A0A9P7RMR9_9AGAR</name>
<evidence type="ECO:0000313" key="4">
    <source>
        <dbReference type="Proteomes" id="UP001049176"/>
    </source>
</evidence>
<dbReference type="Pfam" id="PF17667">
    <property type="entry name" value="Pkinase_fungal"/>
    <property type="match status" value="1"/>
</dbReference>
<proteinExistence type="predicted"/>
<evidence type="ECO:0000259" key="2">
    <source>
        <dbReference type="Pfam" id="PF17667"/>
    </source>
</evidence>
<protein>
    <recommendedName>
        <fullName evidence="2">Fungal-type protein kinase domain-containing protein</fullName>
    </recommendedName>
</protein>
<accession>A0A9P7RMR9</accession>
<organism evidence="3 4">
    <name type="scientific">Marasmius oreades</name>
    <name type="common">fairy-ring Marasmius</name>
    <dbReference type="NCBI Taxonomy" id="181124"/>
    <lineage>
        <taxon>Eukaryota</taxon>
        <taxon>Fungi</taxon>
        <taxon>Dikarya</taxon>
        <taxon>Basidiomycota</taxon>
        <taxon>Agaricomycotina</taxon>
        <taxon>Agaricomycetes</taxon>
        <taxon>Agaricomycetidae</taxon>
        <taxon>Agaricales</taxon>
        <taxon>Marasmiineae</taxon>
        <taxon>Marasmiaceae</taxon>
        <taxon>Marasmius</taxon>
    </lineage>
</organism>
<dbReference type="EMBL" id="CM032191">
    <property type="protein sequence ID" value="KAG7086018.1"/>
    <property type="molecule type" value="Genomic_DNA"/>
</dbReference>
<feature type="domain" description="Fungal-type protein kinase" evidence="2">
    <location>
        <begin position="42"/>
        <end position="124"/>
    </location>
</feature>
<sequence length="200" mass="22490">MTANGARHELREGSDERIFLREVWGNAGNFDKEVRCNLPRNDTFSRPRTRRVDRDNHYTIALVDVSHSLVKSRTAGGMLSAIADALKGHHGLYQHAHILHGYINVDTISIFEGTPPRGALKDWDMPLSKLLIDTTLENMEQLATGANGSEPDREDVMQHINAALATKNEESLSLLRERGISTKDEDIDRGEQLRRSLPQK</sequence>
<dbReference type="KEGG" id="more:E1B28_003540"/>
<reference evidence="3" key="1">
    <citation type="journal article" date="2021" name="Genome Biol. Evol.">
        <title>The assembled and annotated genome of the fairy-ring fungus Marasmius oreades.</title>
        <authorList>
            <person name="Hiltunen M."/>
            <person name="Ament-Velasquez S.L."/>
            <person name="Johannesson H."/>
        </authorList>
    </citation>
    <scope>NUCLEOTIDE SEQUENCE</scope>
    <source>
        <strain evidence="3">03SP1</strain>
    </source>
</reference>
<gene>
    <name evidence="3" type="ORF">E1B28_003540</name>
</gene>
<keyword evidence="4" id="KW-1185">Reference proteome</keyword>
<evidence type="ECO:0000256" key="1">
    <source>
        <dbReference type="SAM" id="MobiDB-lite"/>
    </source>
</evidence>
<dbReference type="RefSeq" id="XP_043002489.1">
    <property type="nucleotide sequence ID" value="XM_043160532.1"/>
</dbReference>
<feature type="region of interest" description="Disordered" evidence="1">
    <location>
        <begin position="175"/>
        <end position="200"/>
    </location>
</feature>